<evidence type="ECO:0000256" key="8">
    <source>
        <dbReference type="SAM" id="Coils"/>
    </source>
</evidence>
<dbReference type="InterPro" id="IPR012337">
    <property type="entry name" value="RNaseH-like_sf"/>
</dbReference>
<dbReference type="GO" id="GO:0005681">
    <property type="term" value="C:spliceosomal complex"/>
    <property type="evidence" value="ECO:0007669"/>
    <property type="project" value="TreeGrafter"/>
</dbReference>
<evidence type="ECO:0000256" key="3">
    <source>
        <dbReference type="ARBA" id="ARBA00022692"/>
    </source>
</evidence>
<evidence type="ECO:0000256" key="5">
    <source>
        <dbReference type="ARBA" id="ARBA00022989"/>
    </source>
</evidence>
<keyword evidence="5" id="KW-1133">Transmembrane helix</keyword>
<evidence type="ECO:0000313" key="11">
    <source>
        <dbReference type="EMBL" id="CDR38686.1"/>
    </source>
</evidence>
<dbReference type="GO" id="GO:0016020">
    <property type="term" value="C:membrane"/>
    <property type="evidence" value="ECO:0007669"/>
    <property type="project" value="UniProtKB-SubCell"/>
</dbReference>
<dbReference type="InterPro" id="IPR035892">
    <property type="entry name" value="C2_domain_sf"/>
</dbReference>
<dbReference type="OrthoDB" id="5575at2759"/>
<dbReference type="SUPFAM" id="SSF53098">
    <property type="entry name" value="Ribonuclease H-like"/>
    <property type="match status" value="1"/>
</dbReference>
<dbReference type="InterPro" id="IPR004179">
    <property type="entry name" value="Sec63-dom"/>
</dbReference>
<keyword evidence="8" id="KW-0175">Coiled coil</keyword>
<feature type="compositionally biased region" description="Polar residues" evidence="9">
    <location>
        <begin position="417"/>
        <end position="432"/>
    </location>
</feature>
<dbReference type="Gene3D" id="1.10.150.20">
    <property type="entry name" value="5' to 3' exonuclease, C-terminal subdomain"/>
    <property type="match status" value="1"/>
</dbReference>
<dbReference type="PANTHER" id="PTHR24075:SF5">
    <property type="entry name" value="U5 SMALL NUCLEAR RIBONUCLEOPROTEIN 200 KDA HELICASE"/>
    <property type="match status" value="1"/>
</dbReference>
<dbReference type="InterPro" id="IPR014756">
    <property type="entry name" value="Ig_E-set"/>
</dbReference>
<comment type="subcellular location">
    <subcellularLocation>
        <location evidence="2">Endoplasmic reticulum</location>
    </subcellularLocation>
    <subcellularLocation>
        <location evidence="1">Membrane</location>
        <topology evidence="1">Multi-pass membrane protein</topology>
    </subcellularLocation>
</comment>
<gene>
    <name evidence="11" type="ORF">RHTO0S_03e12178g</name>
</gene>
<feature type="region of interest" description="Disordered" evidence="9">
    <location>
        <begin position="386"/>
        <end position="434"/>
    </location>
</feature>
<keyword evidence="7" id="KW-0143">Chaperone</keyword>
<dbReference type="PANTHER" id="PTHR24075">
    <property type="entry name" value="SEC63 DOMAIN-CONTAINING"/>
    <property type="match status" value="1"/>
</dbReference>
<dbReference type="AlphaFoldDB" id="A0A061AMA3"/>
<organism evidence="11">
    <name type="scientific">Rhodotorula toruloides</name>
    <name type="common">Yeast</name>
    <name type="synonym">Rhodosporidium toruloides</name>
    <dbReference type="NCBI Taxonomy" id="5286"/>
    <lineage>
        <taxon>Eukaryota</taxon>
        <taxon>Fungi</taxon>
        <taxon>Dikarya</taxon>
        <taxon>Basidiomycota</taxon>
        <taxon>Pucciniomycotina</taxon>
        <taxon>Microbotryomycetes</taxon>
        <taxon>Sporidiobolales</taxon>
        <taxon>Sporidiobolaceae</taxon>
        <taxon>Rhodotorula</taxon>
    </lineage>
</organism>
<sequence>MRTRPPPGPAAAGIVVAVQEGQDQEWHSLNGFPMVWLFSLFLQLHTPSPAPDLETWYRRPSTPTTGVPVKLANVKYKTPHFKVNVLLQAHFSRLTLPADLAADQVQIRPKVITLLSACVDVAASSGYLNAVGAMELAQCVTQATWDSDSPLKQIPHFSSEVIQRCQAANVNSVYDLLELEDTDRDKILQYPSVEVTYDIEDQDELSAGKPIVVNVHLEREADEDEEIDTTVIAPFFPGRKTEQQYLVLAERSTKQLHAVKKYSGELQGILLALQAVQDTANPPSHVLFSVDNTSALTHSTDPNPSSGQYLRLAIRRAFQERRRTCVSTTILLSWSPGHVGVVGNEVADLAAKEAVREMESAERAREQRKERRTHLKGRLVFVPEMAELSDASEDEGSEWEEGERGGRSTRHLAKSARLTQLSDNTSPGSGSDAQLPASISALWMAHKQATRARWDDEWRRPTAGRQLFVASPLASRSSRYYDGLSRRRATLLCRLRTGACALNAYRARFDPMQTDLCECGEQETREHLLLTCPLYDEARNSLLKHLRLRKLPTAGLLLGNPSYRDPLLDFLDSTGRFPRLSRAPEVEKKDK</sequence>
<dbReference type="CDD" id="cd09276">
    <property type="entry name" value="Rnase_HI_RT_non_LTR"/>
    <property type="match status" value="1"/>
</dbReference>
<feature type="compositionally biased region" description="Acidic residues" evidence="9">
    <location>
        <begin position="390"/>
        <end position="401"/>
    </location>
</feature>
<dbReference type="GO" id="GO:0003723">
    <property type="term" value="F:RNA binding"/>
    <property type="evidence" value="ECO:0007669"/>
    <property type="project" value="TreeGrafter"/>
</dbReference>
<dbReference type="Pfam" id="PF02889">
    <property type="entry name" value="Sec63"/>
    <property type="match status" value="1"/>
</dbReference>
<evidence type="ECO:0000256" key="2">
    <source>
        <dbReference type="ARBA" id="ARBA00004240"/>
    </source>
</evidence>
<dbReference type="GO" id="GO:0003724">
    <property type="term" value="F:RNA helicase activity"/>
    <property type="evidence" value="ECO:0007669"/>
    <property type="project" value="TreeGrafter"/>
</dbReference>
<accession>A0A061AMA3</accession>
<name>A0A061AMA3_RHOTO</name>
<dbReference type="SMART" id="SM00973">
    <property type="entry name" value="Sec63"/>
    <property type="match status" value="1"/>
</dbReference>
<proteinExistence type="predicted"/>
<evidence type="ECO:0000256" key="1">
    <source>
        <dbReference type="ARBA" id="ARBA00004141"/>
    </source>
</evidence>
<keyword evidence="6" id="KW-0472">Membrane</keyword>
<keyword evidence="4" id="KW-0256">Endoplasmic reticulum</keyword>
<evidence type="ECO:0000256" key="4">
    <source>
        <dbReference type="ARBA" id="ARBA00022824"/>
    </source>
</evidence>
<dbReference type="SUPFAM" id="SSF158702">
    <property type="entry name" value="Sec63 N-terminal domain-like"/>
    <property type="match status" value="1"/>
</dbReference>
<dbReference type="EMBL" id="LK052938">
    <property type="protein sequence ID" value="CDR38686.1"/>
    <property type="molecule type" value="Genomic_DNA"/>
</dbReference>
<evidence type="ECO:0000256" key="6">
    <source>
        <dbReference type="ARBA" id="ARBA00023136"/>
    </source>
</evidence>
<protein>
    <submittedName>
        <fullName evidence="11">RHTO0S03e12178g1_1</fullName>
    </submittedName>
</protein>
<dbReference type="Gene3D" id="1.10.3380.10">
    <property type="entry name" value="Sec63 N-terminal domain-like domain"/>
    <property type="match status" value="1"/>
</dbReference>
<dbReference type="GO" id="GO:0000388">
    <property type="term" value="P:spliceosome conformational change to release U4 (or U4atac) and U1 (or U11)"/>
    <property type="evidence" value="ECO:0007669"/>
    <property type="project" value="TreeGrafter"/>
</dbReference>
<keyword evidence="3" id="KW-0812">Transmembrane</keyword>
<dbReference type="Gene3D" id="2.60.40.150">
    <property type="entry name" value="C2 domain"/>
    <property type="match status" value="1"/>
</dbReference>
<dbReference type="SUPFAM" id="SSF81296">
    <property type="entry name" value="E set domains"/>
    <property type="match status" value="1"/>
</dbReference>
<evidence type="ECO:0000259" key="10">
    <source>
        <dbReference type="SMART" id="SM00973"/>
    </source>
</evidence>
<reference evidence="11" key="1">
    <citation type="journal article" date="2014" name="Genome Announc.">
        <title>Draft genome sequence of Rhodosporidium toruloides CECT1137, an oleaginous yeast of biotechnological interest.</title>
        <authorList>
            <person name="Morin N."/>
            <person name="Calcas X."/>
            <person name="Devillers H."/>
            <person name="Durrens P."/>
            <person name="Sherman D.J."/>
            <person name="Nicaud J.-M."/>
            <person name="Neuveglise C."/>
        </authorList>
    </citation>
    <scope>NUCLEOTIDE SEQUENCE</scope>
    <source>
        <strain evidence="11">CECT1137</strain>
    </source>
</reference>
<feature type="domain" description="SEC63" evidence="10">
    <location>
        <begin position="49"/>
        <end position="304"/>
    </location>
</feature>
<feature type="coiled-coil region" evidence="8">
    <location>
        <begin position="344"/>
        <end position="371"/>
    </location>
</feature>
<dbReference type="GO" id="GO:0005783">
    <property type="term" value="C:endoplasmic reticulum"/>
    <property type="evidence" value="ECO:0007669"/>
    <property type="project" value="UniProtKB-SubCell"/>
</dbReference>
<evidence type="ECO:0000256" key="7">
    <source>
        <dbReference type="ARBA" id="ARBA00023186"/>
    </source>
</evidence>
<evidence type="ECO:0000256" key="9">
    <source>
        <dbReference type="SAM" id="MobiDB-lite"/>
    </source>
</evidence>